<comment type="similarity">
    <text evidence="1">Belongs to the NAD(P)-dependent epimerase/dehydratase family.</text>
</comment>
<name>A0ABS6U6Y2_9PSEU</name>
<gene>
    <name evidence="3" type="ORF">I4I82_08485</name>
</gene>
<comment type="caution">
    <text evidence="3">The sequence shown here is derived from an EMBL/GenBank/DDBJ whole genome shotgun (WGS) entry which is preliminary data.</text>
</comment>
<dbReference type="Proteomes" id="UP000694300">
    <property type="component" value="Unassembled WGS sequence"/>
</dbReference>
<organism evidence="3 4">
    <name type="scientific">Pseudonocardia oceani</name>
    <dbReference type="NCBI Taxonomy" id="2792013"/>
    <lineage>
        <taxon>Bacteria</taxon>
        <taxon>Bacillati</taxon>
        <taxon>Actinomycetota</taxon>
        <taxon>Actinomycetes</taxon>
        <taxon>Pseudonocardiales</taxon>
        <taxon>Pseudonocardiaceae</taxon>
        <taxon>Pseudonocardia</taxon>
    </lineage>
</organism>
<evidence type="ECO:0000313" key="4">
    <source>
        <dbReference type="Proteomes" id="UP000694300"/>
    </source>
</evidence>
<proteinExistence type="inferred from homology"/>
<dbReference type="EMBL" id="JADQDF010000001">
    <property type="protein sequence ID" value="MBW0127721.1"/>
    <property type="molecule type" value="Genomic_DNA"/>
</dbReference>
<keyword evidence="4" id="KW-1185">Reference proteome</keyword>
<evidence type="ECO:0000259" key="2">
    <source>
        <dbReference type="Pfam" id="PF01370"/>
    </source>
</evidence>
<evidence type="ECO:0000313" key="3">
    <source>
        <dbReference type="EMBL" id="MBW0127721.1"/>
    </source>
</evidence>
<sequence length="369" mass="38856">MSARSVLVTGGAGFIGSRLAARLHEAGDRVSVVDSLHPQVHATGEWPALLPAGVERVLGDVTDPALWDALLPRTRPDVVVHLAAETGTGQSLTEASRHGMVNVVGATRLLDGLTRHRRVPRALVLPSSRAVYGEGAWADAVGRTCYPPARDAGALEAGRWDPELQEVPARPLAHSASTTEPRPTNIYAATKLAQEHLLGAWAAAHGCTLSVLRLQNVYGPGQSLTNPYTGIVTLFARLGLHGEGIEVFEDGRILRDFVYVDDVVSALVAASALDDGARTTVDVGSGEPVTLLDLAERIAGLCGAPAPRVSGRYRAGDVRAAHADLAAAAERLGYHPTVTLDSGLRRLLTWIAAETGVRPPAEVLVDGRS</sequence>
<dbReference type="PANTHER" id="PTHR43000">
    <property type="entry name" value="DTDP-D-GLUCOSE 4,6-DEHYDRATASE-RELATED"/>
    <property type="match status" value="1"/>
</dbReference>
<accession>A0ABS6U6Y2</accession>
<reference evidence="3 4" key="1">
    <citation type="submission" date="2020-11" db="EMBL/GenBank/DDBJ databases">
        <title>Pseudonocardia abyssalis sp. nov. and Pseudonocardia oceani sp. nov., description and phylogenomic analysis of two novel actinomycetes isolated from the deep Southern Ocean.</title>
        <authorList>
            <person name="Parra J."/>
        </authorList>
    </citation>
    <scope>NUCLEOTIDE SEQUENCE [LARGE SCALE GENOMIC DNA]</scope>
    <source>
        <strain evidence="4">KRD185</strain>
    </source>
</reference>
<protein>
    <submittedName>
        <fullName evidence="3">NAD-dependent epimerase/dehydratase family protein</fullName>
    </submittedName>
</protein>
<evidence type="ECO:0000256" key="1">
    <source>
        <dbReference type="ARBA" id="ARBA00007637"/>
    </source>
</evidence>
<feature type="domain" description="NAD-dependent epimerase/dehydratase" evidence="2">
    <location>
        <begin position="6"/>
        <end position="273"/>
    </location>
</feature>
<dbReference type="InterPro" id="IPR001509">
    <property type="entry name" value="Epimerase_deHydtase"/>
</dbReference>
<dbReference type="RefSeq" id="WP_218590154.1">
    <property type="nucleotide sequence ID" value="NZ_JADQDE010000025.1"/>
</dbReference>
<dbReference type="Pfam" id="PF01370">
    <property type="entry name" value="Epimerase"/>
    <property type="match status" value="1"/>
</dbReference>